<comment type="caution">
    <text evidence="6">The sequence shown here is derived from an EMBL/GenBank/DDBJ whole genome shotgun (WGS) entry which is preliminary data.</text>
</comment>
<dbReference type="InterPro" id="IPR011701">
    <property type="entry name" value="MFS"/>
</dbReference>
<keyword evidence="3 4" id="KW-0472">Membrane</keyword>
<dbReference type="InterPro" id="IPR036259">
    <property type="entry name" value="MFS_trans_sf"/>
</dbReference>
<evidence type="ECO:0000256" key="4">
    <source>
        <dbReference type="SAM" id="Phobius"/>
    </source>
</evidence>
<feature type="transmembrane region" description="Helical" evidence="4">
    <location>
        <begin position="256"/>
        <end position="273"/>
    </location>
</feature>
<keyword evidence="1 4" id="KW-0812">Transmembrane</keyword>
<feature type="transmembrane region" description="Helical" evidence="4">
    <location>
        <begin position="172"/>
        <end position="190"/>
    </location>
</feature>
<feature type="transmembrane region" description="Helical" evidence="4">
    <location>
        <begin position="223"/>
        <end position="244"/>
    </location>
</feature>
<feature type="transmembrane region" description="Helical" evidence="4">
    <location>
        <begin position="108"/>
        <end position="129"/>
    </location>
</feature>
<sequence>MTDEHRQSGQTARFLLLYALAAAGGSIAYVPFLTIVMPSRISELAGPTDVIWVAYASFAGAILASGANILFGWLSDLVRNRRIWVWCGLVSSSAILISFPLVETLTALIGFVILWQIALNMMLSPLAAWAGDAVPDNQKGVLGGLLAFAPALGAVSGAIITIPGWADFSDRLWLIAIMVAACILPVLLFGKPARFHELEQPSDQAEAAPADPRKSRKVVVRMWLSRLLIQICEAALFAYILFWFRSVDQGLGDDDTAQILSVVIITAIPIALLAGKWADRRNRPITPLSVCAAVSSLGLILMATASSPIAAIASYAVFGIASSVFLSLHTSQTLRVLPKPENRGRDLGFFNLTNTAPSLIMPWLVLSLVPLFGFPALLAALACFAVVASLLLWRVGQAR</sequence>
<evidence type="ECO:0000313" key="7">
    <source>
        <dbReference type="Proteomes" id="UP000460290"/>
    </source>
</evidence>
<feature type="transmembrane region" description="Helical" evidence="4">
    <location>
        <begin position="372"/>
        <end position="393"/>
    </location>
</feature>
<dbReference type="Proteomes" id="UP000460290">
    <property type="component" value="Unassembled WGS sequence"/>
</dbReference>
<organism evidence="6 7">
    <name type="scientific">Pontixanthobacter aestiaquae</name>
    <dbReference type="NCBI Taxonomy" id="1509367"/>
    <lineage>
        <taxon>Bacteria</taxon>
        <taxon>Pseudomonadati</taxon>
        <taxon>Pseudomonadota</taxon>
        <taxon>Alphaproteobacteria</taxon>
        <taxon>Sphingomonadales</taxon>
        <taxon>Erythrobacteraceae</taxon>
        <taxon>Pontixanthobacter</taxon>
    </lineage>
</organism>
<accession>A0A844Z375</accession>
<reference evidence="6 7" key="1">
    <citation type="submission" date="2019-12" db="EMBL/GenBank/DDBJ databases">
        <title>Genomic-based taxomic classification of the family Erythrobacteraceae.</title>
        <authorList>
            <person name="Xu L."/>
        </authorList>
    </citation>
    <scope>NUCLEOTIDE SEQUENCE [LARGE SCALE GENOMIC DNA]</scope>
    <source>
        <strain evidence="6 7">KCTC 42006</strain>
    </source>
</reference>
<evidence type="ECO:0000313" key="6">
    <source>
        <dbReference type="EMBL" id="MXO81792.1"/>
    </source>
</evidence>
<dbReference type="Pfam" id="PF07690">
    <property type="entry name" value="MFS_1"/>
    <property type="match status" value="1"/>
</dbReference>
<evidence type="ECO:0000256" key="2">
    <source>
        <dbReference type="ARBA" id="ARBA00022989"/>
    </source>
</evidence>
<feature type="transmembrane region" description="Helical" evidence="4">
    <location>
        <begin position="349"/>
        <end position="366"/>
    </location>
</feature>
<dbReference type="PANTHER" id="PTHR23528:SF1">
    <property type="entry name" value="MAJOR FACILITATOR SUPERFAMILY (MFS) PROFILE DOMAIN-CONTAINING PROTEIN"/>
    <property type="match status" value="1"/>
</dbReference>
<gene>
    <name evidence="6" type="ORF">GRI35_00205</name>
</gene>
<feature type="transmembrane region" description="Helical" evidence="4">
    <location>
        <begin position="12"/>
        <end position="32"/>
    </location>
</feature>
<dbReference type="InterPro" id="IPR020846">
    <property type="entry name" value="MFS_dom"/>
</dbReference>
<feature type="transmembrane region" description="Helical" evidence="4">
    <location>
        <begin position="309"/>
        <end position="328"/>
    </location>
</feature>
<dbReference type="GO" id="GO:0022857">
    <property type="term" value="F:transmembrane transporter activity"/>
    <property type="evidence" value="ECO:0007669"/>
    <property type="project" value="InterPro"/>
</dbReference>
<feature type="transmembrane region" description="Helical" evidence="4">
    <location>
        <begin position="83"/>
        <end position="102"/>
    </location>
</feature>
<dbReference type="SUPFAM" id="SSF103473">
    <property type="entry name" value="MFS general substrate transporter"/>
    <property type="match status" value="1"/>
</dbReference>
<dbReference type="RefSeq" id="WP_160612158.1">
    <property type="nucleotide sequence ID" value="NZ_JAUFQM010000001.1"/>
</dbReference>
<keyword evidence="7" id="KW-1185">Reference proteome</keyword>
<evidence type="ECO:0000256" key="3">
    <source>
        <dbReference type="ARBA" id="ARBA00023136"/>
    </source>
</evidence>
<dbReference type="PROSITE" id="PS50850">
    <property type="entry name" value="MFS"/>
    <property type="match status" value="1"/>
</dbReference>
<keyword evidence="2 4" id="KW-1133">Transmembrane helix</keyword>
<evidence type="ECO:0000259" key="5">
    <source>
        <dbReference type="PROSITE" id="PS50850"/>
    </source>
</evidence>
<name>A0A844Z375_9SPHN</name>
<evidence type="ECO:0000256" key="1">
    <source>
        <dbReference type="ARBA" id="ARBA00022692"/>
    </source>
</evidence>
<feature type="transmembrane region" description="Helical" evidence="4">
    <location>
        <begin position="52"/>
        <end position="71"/>
    </location>
</feature>
<feature type="transmembrane region" description="Helical" evidence="4">
    <location>
        <begin position="141"/>
        <end position="166"/>
    </location>
</feature>
<feature type="transmembrane region" description="Helical" evidence="4">
    <location>
        <begin position="285"/>
        <end position="303"/>
    </location>
</feature>
<protein>
    <submittedName>
        <fullName evidence="6">MFS transporter</fullName>
    </submittedName>
</protein>
<dbReference type="AlphaFoldDB" id="A0A844Z375"/>
<feature type="domain" description="Major facilitator superfamily (MFS) profile" evidence="5">
    <location>
        <begin position="12"/>
        <end position="399"/>
    </location>
</feature>
<dbReference type="PANTHER" id="PTHR23528">
    <property type="match status" value="1"/>
</dbReference>
<dbReference type="OrthoDB" id="7428510at2"/>
<proteinExistence type="predicted"/>
<dbReference type="EMBL" id="WTYZ01000001">
    <property type="protein sequence ID" value="MXO81792.1"/>
    <property type="molecule type" value="Genomic_DNA"/>
</dbReference>
<dbReference type="CDD" id="cd06174">
    <property type="entry name" value="MFS"/>
    <property type="match status" value="1"/>
</dbReference>
<dbReference type="Gene3D" id="1.20.1250.20">
    <property type="entry name" value="MFS general substrate transporter like domains"/>
    <property type="match status" value="1"/>
</dbReference>